<proteinExistence type="predicted"/>
<dbReference type="InParanoid" id="A0A2J7RAB9"/>
<protein>
    <submittedName>
        <fullName evidence="1">Uncharacterized protein</fullName>
    </submittedName>
</protein>
<comment type="caution">
    <text evidence="1">The sequence shown here is derived from an EMBL/GenBank/DDBJ whole genome shotgun (WGS) entry which is preliminary data.</text>
</comment>
<gene>
    <name evidence="1" type="ORF">B7P43_G10763</name>
</gene>
<evidence type="ECO:0000313" key="1">
    <source>
        <dbReference type="EMBL" id="PNF37773.1"/>
    </source>
</evidence>
<name>A0A2J7RAB9_9NEOP</name>
<keyword evidence="2" id="KW-1185">Reference proteome</keyword>
<dbReference type="Proteomes" id="UP000235965">
    <property type="component" value="Unassembled WGS sequence"/>
</dbReference>
<evidence type="ECO:0000313" key="2">
    <source>
        <dbReference type="Proteomes" id="UP000235965"/>
    </source>
</evidence>
<reference evidence="1 2" key="1">
    <citation type="submission" date="2017-12" db="EMBL/GenBank/DDBJ databases">
        <title>Hemimetabolous genomes reveal molecular basis of termite eusociality.</title>
        <authorList>
            <person name="Harrison M.C."/>
            <person name="Jongepier E."/>
            <person name="Robertson H.M."/>
            <person name="Arning N."/>
            <person name="Bitard-Feildel T."/>
            <person name="Chao H."/>
            <person name="Childers C.P."/>
            <person name="Dinh H."/>
            <person name="Doddapaneni H."/>
            <person name="Dugan S."/>
            <person name="Gowin J."/>
            <person name="Greiner C."/>
            <person name="Han Y."/>
            <person name="Hu H."/>
            <person name="Hughes D.S.T."/>
            <person name="Huylmans A.-K."/>
            <person name="Kemena C."/>
            <person name="Kremer L.P.M."/>
            <person name="Lee S.L."/>
            <person name="Lopez-Ezquerra A."/>
            <person name="Mallet L."/>
            <person name="Monroy-Kuhn J.M."/>
            <person name="Moser A."/>
            <person name="Murali S.C."/>
            <person name="Muzny D.M."/>
            <person name="Otani S."/>
            <person name="Piulachs M.-D."/>
            <person name="Poelchau M."/>
            <person name="Qu J."/>
            <person name="Schaub F."/>
            <person name="Wada-Katsumata A."/>
            <person name="Worley K.C."/>
            <person name="Xie Q."/>
            <person name="Ylla G."/>
            <person name="Poulsen M."/>
            <person name="Gibbs R.A."/>
            <person name="Schal C."/>
            <person name="Richards S."/>
            <person name="Belles X."/>
            <person name="Korb J."/>
            <person name="Bornberg-Bauer E."/>
        </authorList>
    </citation>
    <scope>NUCLEOTIDE SEQUENCE [LARGE SCALE GENOMIC DNA]</scope>
    <source>
        <tissue evidence="1">Whole body</tissue>
    </source>
</reference>
<sequence>MKRRMVERRSEKNVDGRGRGPLIIPAHSLISRPFHPSEIDYLVSEQFSF</sequence>
<dbReference type="AlphaFoldDB" id="A0A2J7RAB9"/>
<accession>A0A2J7RAB9</accession>
<dbReference type="EMBL" id="NEVH01006574">
    <property type="protein sequence ID" value="PNF37773.1"/>
    <property type="molecule type" value="Genomic_DNA"/>
</dbReference>
<organism evidence="1 2">
    <name type="scientific">Cryptotermes secundus</name>
    <dbReference type="NCBI Taxonomy" id="105785"/>
    <lineage>
        <taxon>Eukaryota</taxon>
        <taxon>Metazoa</taxon>
        <taxon>Ecdysozoa</taxon>
        <taxon>Arthropoda</taxon>
        <taxon>Hexapoda</taxon>
        <taxon>Insecta</taxon>
        <taxon>Pterygota</taxon>
        <taxon>Neoptera</taxon>
        <taxon>Polyneoptera</taxon>
        <taxon>Dictyoptera</taxon>
        <taxon>Blattodea</taxon>
        <taxon>Blattoidea</taxon>
        <taxon>Termitoidae</taxon>
        <taxon>Kalotermitidae</taxon>
        <taxon>Cryptotermitinae</taxon>
        <taxon>Cryptotermes</taxon>
    </lineage>
</organism>